<feature type="transmembrane region" description="Helical" evidence="7">
    <location>
        <begin position="318"/>
        <end position="338"/>
    </location>
</feature>
<accession>A0ABY2GZU5</accession>
<dbReference type="PRINTS" id="PR01315">
    <property type="entry name" value="BATTENIN"/>
</dbReference>
<keyword evidence="3 7" id="KW-0812">Transmembrane</keyword>
<keyword evidence="4" id="KW-0029">Amino-acid transport</keyword>
<dbReference type="PANTHER" id="PTHR10981">
    <property type="entry name" value="BATTENIN"/>
    <property type="match status" value="1"/>
</dbReference>
<comment type="subcellular location">
    <subcellularLocation>
        <location evidence="1">Endomembrane system</location>
        <topology evidence="1">Multi-pass membrane protein</topology>
    </subcellularLocation>
    <subcellularLocation>
        <location evidence="7">Vacuole membrane</location>
        <topology evidence="7">Multi-pass membrane protein</topology>
    </subcellularLocation>
</comment>
<evidence type="ECO:0000256" key="1">
    <source>
        <dbReference type="ARBA" id="ARBA00004127"/>
    </source>
</evidence>
<evidence type="ECO:0000256" key="6">
    <source>
        <dbReference type="ARBA" id="ARBA00023136"/>
    </source>
</evidence>
<feature type="transmembrane region" description="Helical" evidence="7">
    <location>
        <begin position="83"/>
        <end position="101"/>
    </location>
</feature>
<evidence type="ECO:0000313" key="8">
    <source>
        <dbReference type="EMBL" id="TFB00944.1"/>
    </source>
</evidence>
<feature type="transmembrane region" description="Helical" evidence="7">
    <location>
        <begin position="175"/>
        <end position="191"/>
    </location>
</feature>
<evidence type="ECO:0000256" key="7">
    <source>
        <dbReference type="RuleBase" id="RU361113"/>
    </source>
</evidence>
<gene>
    <name evidence="8" type="ORF">CCMA1212_007382</name>
</gene>
<keyword evidence="5 7" id="KW-1133">Transmembrane helix</keyword>
<proteinExistence type="inferred from homology"/>
<dbReference type="Pfam" id="PF02487">
    <property type="entry name" value="CLN3"/>
    <property type="match status" value="1"/>
</dbReference>
<dbReference type="GeneID" id="300579002"/>
<sequence length="423" mass="45060">MPAVKTSARGSGAVSTAGRDLRTFAAFTIVGFANTLLPYIILSSLYLIVPFPQPIVLLIELLPALAVKLLIPHTLHYTPHWVWLLLLASCWILATITANAAPPNVIAPIRISIAILASATAAVGEVFFLSRLPRCGKAALVGWGVGTAMGGALRAVMPVLVTIQMGVMLRGVTGYAYYLVASLMAGYFLVLRSSPGHRLDTLAAEIEFAAENEAISEMGNQKFSILAAGRSSSIGFWERWQRNMLLLSNKLLRLYIDPLLLVTAAQILVLSGTPRASITLPGFSGYSTFSAAYGLAFQNGNIIARSTAVLFRTRRPRLVFALLVACSLAAILNTALLLSENESVAFGLVFAVGWCSGTMYMNTFAAAMEYLSRNPEEDAEFALGSLGVGQTVGMLVGGLAGVTFEAQLCGLASRNGRWCGSMT</sequence>
<evidence type="ECO:0000256" key="2">
    <source>
        <dbReference type="ARBA" id="ARBA00022448"/>
    </source>
</evidence>
<evidence type="ECO:0000256" key="3">
    <source>
        <dbReference type="ARBA" id="ARBA00022692"/>
    </source>
</evidence>
<reference evidence="8 9" key="1">
    <citation type="submission" date="2018-01" db="EMBL/GenBank/DDBJ databases">
        <title>Genome characterization of the sugarcane-associated fungus Trichoderma ghanense CCMA-1212 and their application in lignocelulose bioconversion.</title>
        <authorList>
            <person name="Steindorff A.S."/>
            <person name="Mendes T.D."/>
            <person name="Vilela E.S.D."/>
            <person name="Rodrigues D.S."/>
            <person name="Formighieri E.F."/>
            <person name="Melo I.S."/>
            <person name="Favaro L.C.L."/>
        </authorList>
    </citation>
    <scope>NUCLEOTIDE SEQUENCE [LARGE SCALE GENOMIC DNA]</scope>
    <source>
        <strain evidence="8 9">CCMA-1212</strain>
    </source>
</reference>
<evidence type="ECO:0000313" key="9">
    <source>
        <dbReference type="Proteomes" id="UP001642720"/>
    </source>
</evidence>
<dbReference type="EMBL" id="PPTA01000010">
    <property type="protein sequence ID" value="TFB00944.1"/>
    <property type="molecule type" value="Genomic_DNA"/>
</dbReference>
<keyword evidence="9" id="KW-1185">Reference proteome</keyword>
<keyword evidence="2" id="KW-0813">Transport</keyword>
<comment type="similarity">
    <text evidence="7">Belongs to the battenin family.</text>
</comment>
<feature type="transmembrane region" description="Helical" evidence="7">
    <location>
        <begin position="55"/>
        <end position="71"/>
    </location>
</feature>
<dbReference type="InterPro" id="IPR003492">
    <property type="entry name" value="Battenin_disease_Cln3"/>
</dbReference>
<feature type="transmembrane region" description="Helical" evidence="7">
    <location>
        <begin position="251"/>
        <end position="272"/>
    </location>
</feature>
<feature type="transmembrane region" description="Helical" evidence="7">
    <location>
        <begin position="107"/>
        <end position="128"/>
    </location>
</feature>
<feature type="transmembrane region" description="Helical" evidence="7">
    <location>
        <begin position="140"/>
        <end position="163"/>
    </location>
</feature>
<feature type="transmembrane region" description="Helical" evidence="7">
    <location>
        <begin position="344"/>
        <end position="365"/>
    </location>
</feature>
<feature type="transmembrane region" description="Helical" evidence="7">
    <location>
        <begin position="24"/>
        <end position="49"/>
    </location>
</feature>
<organism evidence="8 9">
    <name type="scientific">Trichoderma ghanense</name>
    <dbReference type="NCBI Taxonomy" id="65468"/>
    <lineage>
        <taxon>Eukaryota</taxon>
        <taxon>Fungi</taxon>
        <taxon>Dikarya</taxon>
        <taxon>Ascomycota</taxon>
        <taxon>Pezizomycotina</taxon>
        <taxon>Sordariomycetes</taxon>
        <taxon>Hypocreomycetidae</taxon>
        <taxon>Hypocreales</taxon>
        <taxon>Hypocreaceae</taxon>
        <taxon>Trichoderma</taxon>
    </lineage>
</organism>
<name>A0ABY2GZU5_9HYPO</name>
<comment type="caution">
    <text evidence="8">The sequence shown here is derived from an EMBL/GenBank/DDBJ whole genome shotgun (WGS) entry which is preliminary data.</text>
</comment>
<dbReference type="RefSeq" id="XP_073557145.1">
    <property type="nucleotide sequence ID" value="XM_073704552.1"/>
</dbReference>
<protein>
    <recommendedName>
        <fullName evidence="7">Protein BTN</fullName>
    </recommendedName>
</protein>
<dbReference type="PANTHER" id="PTHR10981:SF0">
    <property type="entry name" value="BATTENIN"/>
    <property type="match status" value="1"/>
</dbReference>
<evidence type="ECO:0000256" key="5">
    <source>
        <dbReference type="ARBA" id="ARBA00022989"/>
    </source>
</evidence>
<keyword evidence="7" id="KW-0926">Vacuole</keyword>
<keyword evidence="6 7" id="KW-0472">Membrane</keyword>
<evidence type="ECO:0000256" key="4">
    <source>
        <dbReference type="ARBA" id="ARBA00022970"/>
    </source>
</evidence>
<feature type="transmembrane region" description="Helical" evidence="7">
    <location>
        <begin position="278"/>
        <end position="297"/>
    </location>
</feature>
<dbReference type="Proteomes" id="UP001642720">
    <property type="component" value="Unassembled WGS sequence"/>
</dbReference>